<evidence type="ECO:0000313" key="15">
    <source>
        <dbReference type="EMBL" id="KAJ6216381.1"/>
    </source>
</evidence>
<keyword evidence="9 12" id="KW-0472">Membrane</keyword>
<keyword evidence="7" id="KW-0735">Signal-anchor</keyword>
<organism evidence="15 16">
    <name type="scientific">Blomia tropicalis</name>
    <name type="common">Mite</name>
    <dbReference type="NCBI Taxonomy" id="40697"/>
    <lineage>
        <taxon>Eukaryota</taxon>
        <taxon>Metazoa</taxon>
        <taxon>Ecdysozoa</taxon>
        <taxon>Arthropoda</taxon>
        <taxon>Chelicerata</taxon>
        <taxon>Arachnida</taxon>
        <taxon>Acari</taxon>
        <taxon>Acariformes</taxon>
        <taxon>Sarcoptiformes</taxon>
        <taxon>Astigmata</taxon>
        <taxon>Glycyphagoidea</taxon>
        <taxon>Echimyopodidae</taxon>
        <taxon>Blomia</taxon>
    </lineage>
</organism>
<keyword evidence="8 12" id="KW-1133">Transmembrane helix</keyword>
<dbReference type="GO" id="GO:0005886">
    <property type="term" value="C:plasma membrane"/>
    <property type="evidence" value="ECO:0007669"/>
    <property type="project" value="TreeGrafter"/>
</dbReference>
<gene>
    <name evidence="15" type="ORF">RDWZM_007538</name>
</gene>
<accession>A0A9Q0RJ73</accession>
<dbReference type="Gene3D" id="3.40.50.1820">
    <property type="entry name" value="alpha/beta hydrolase"/>
    <property type="match status" value="1"/>
</dbReference>
<dbReference type="OMA" id="IHGTSNE"/>
<keyword evidence="16" id="KW-1185">Reference proteome</keyword>
<dbReference type="GO" id="GO:0006508">
    <property type="term" value="P:proteolysis"/>
    <property type="evidence" value="ECO:0007669"/>
    <property type="project" value="UniProtKB-KW"/>
</dbReference>
<evidence type="ECO:0000256" key="7">
    <source>
        <dbReference type="ARBA" id="ARBA00022968"/>
    </source>
</evidence>
<evidence type="ECO:0000256" key="9">
    <source>
        <dbReference type="ARBA" id="ARBA00023136"/>
    </source>
</evidence>
<feature type="domain" description="Dipeptidylpeptidase IV N-terminal" evidence="14">
    <location>
        <begin position="51"/>
        <end position="393"/>
    </location>
</feature>
<evidence type="ECO:0000256" key="10">
    <source>
        <dbReference type="ARBA" id="ARBA00023180"/>
    </source>
</evidence>
<keyword evidence="10" id="KW-0325">Glycoprotein</keyword>
<dbReference type="GO" id="GO:0008239">
    <property type="term" value="F:dipeptidyl-peptidase activity"/>
    <property type="evidence" value="ECO:0007669"/>
    <property type="project" value="TreeGrafter"/>
</dbReference>
<dbReference type="GO" id="GO:0012505">
    <property type="term" value="C:endomembrane system"/>
    <property type="evidence" value="ECO:0007669"/>
    <property type="project" value="UniProtKB-SubCell"/>
</dbReference>
<evidence type="ECO:0000256" key="12">
    <source>
        <dbReference type="SAM" id="Phobius"/>
    </source>
</evidence>
<evidence type="ECO:0000256" key="3">
    <source>
        <dbReference type="ARBA" id="ARBA00022670"/>
    </source>
</evidence>
<name>A0A9Q0RJ73_BLOTA</name>
<dbReference type="SUPFAM" id="SSF53474">
    <property type="entry name" value="alpha/beta-Hydrolases"/>
    <property type="match status" value="1"/>
</dbReference>
<evidence type="ECO:0000256" key="2">
    <source>
        <dbReference type="ARBA" id="ARBA00022438"/>
    </source>
</evidence>
<dbReference type="InterPro" id="IPR029058">
    <property type="entry name" value="AB_hydrolase_fold"/>
</dbReference>
<dbReference type="GO" id="GO:0004177">
    <property type="term" value="F:aminopeptidase activity"/>
    <property type="evidence" value="ECO:0007669"/>
    <property type="project" value="UniProtKB-KW"/>
</dbReference>
<dbReference type="Pfam" id="PF00326">
    <property type="entry name" value="Peptidase_S9"/>
    <property type="match status" value="1"/>
</dbReference>
<keyword evidence="6" id="KW-0720">Serine protease</keyword>
<evidence type="ECO:0000256" key="6">
    <source>
        <dbReference type="ARBA" id="ARBA00022825"/>
    </source>
</evidence>
<dbReference type="PANTHER" id="PTHR11731">
    <property type="entry name" value="PROTEASE FAMILY S9B,C DIPEPTIDYL-PEPTIDASE IV-RELATED"/>
    <property type="match status" value="1"/>
</dbReference>
<evidence type="ECO:0000313" key="16">
    <source>
        <dbReference type="Proteomes" id="UP001142055"/>
    </source>
</evidence>
<feature type="domain" description="Peptidase S9 prolyl oligopeptidase catalytic" evidence="13">
    <location>
        <begin position="588"/>
        <end position="699"/>
    </location>
</feature>
<keyword evidence="2" id="KW-0031">Aminopeptidase</keyword>
<keyword evidence="3" id="KW-0645">Protease</keyword>
<evidence type="ECO:0000256" key="4">
    <source>
        <dbReference type="ARBA" id="ARBA00022692"/>
    </source>
</evidence>
<evidence type="ECO:0000259" key="14">
    <source>
        <dbReference type="Pfam" id="PF00930"/>
    </source>
</evidence>
<protein>
    <submittedName>
        <fullName evidence="15">Uncharacterized protein</fullName>
    </submittedName>
</protein>
<evidence type="ECO:0000256" key="1">
    <source>
        <dbReference type="ARBA" id="ARBA00004606"/>
    </source>
</evidence>
<dbReference type="InterPro" id="IPR002469">
    <property type="entry name" value="Peptidase_S9B_N"/>
</dbReference>
<reference evidence="15" key="1">
    <citation type="submission" date="2022-12" db="EMBL/GenBank/DDBJ databases">
        <title>Genome assemblies of Blomia tropicalis.</title>
        <authorList>
            <person name="Cui Y."/>
        </authorList>
    </citation>
    <scope>NUCLEOTIDE SEQUENCE</scope>
    <source>
        <tissue evidence="15">Adult mites</tissue>
    </source>
</reference>
<dbReference type="InterPro" id="IPR050278">
    <property type="entry name" value="Serine_Prot_S9B/DPPIV"/>
</dbReference>
<dbReference type="AlphaFoldDB" id="A0A9Q0RJ73"/>
<proteinExistence type="predicted"/>
<evidence type="ECO:0000256" key="8">
    <source>
        <dbReference type="ARBA" id="ARBA00022989"/>
    </source>
</evidence>
<dbReference type="SUPFAM" id="SSF82171">
    <property type="entry name" value="DPP6 N-terminal domain-like"/>
    <property type="match status" value="1"/>
</dbReference>
<evidence type="ECO:0000256" key="5">
    <source>
        <dbReference type="ARBA" id="ARBA00022801"/>
    </source>
</evidence>
<keyword evidence="5" id="KW-0378">Hydrolase</keyword>
<dbReference type="InterPro" id="IPR001375">
    <property type="entry name" value="Peptidase_S9_cat"/>
</dbReference>
<dbReference type="EMBL" id="JAPWDV010000003">
    <property type="protein sequence ID" value="KAJ6216381.1"/>
    <property type="molecule type" value="Genomic_DNA"/>
</dbReference>
<sequence>MRNKASRRVIETTNRNISLYSYIYILLMIDMIGLTRSGNSGSRQQHRIGSQQIRPIHCTIQGIEWSTYNNELTMAVANDIYRLSVDKTTMNIERLTTDGSIESGIYNGLNDQLYREFIIGKETSIWWYNNSESHHYLAYLKLNNTIVPTSTITVYPSEWDQIEQRFHYPILNGPIGDASVWVIHLENEKMMPHRTIRIEGPFKGDTLIEREHYVTYVDWTPDGQLLVIWTSRNQRRSVVGLCSSIDNWTCKKLATLSNWRPLKHIMGSIIPVSNQQPDSSSATQTSSNDYLVCCQVPENGDKTSHQLYSLNTKTKVITSYLNMGDYGDENLQYHKVFQLLSFNAQLNLVFFVGQSLSRIGDETIVNEQDMRPNIFVLSRTYRTVQCLSCRLVTCQRIKNSKSTLSCLDARNGSISASVDTDDDSCLFQSAHFGPQARYAIITCLTGIVPRVYLVEFTHQSITPNSVFHNSDLVQNVTLFDDNAEMEQRIESKIIPNVESFIISREYESTIKYLRIKILTPLGFDNEHLAKYPLIGPASFSKSSHGAKGESRTEEYPDADWAIHMVTKHNCVFAWLDGHLWDDGNHANSENSFEELVDDYSSVIEFVQSNMTFVKFEHSCLIGTNVGASLVLVALSTITSSFRCGIAIAPIVHWQSINTLIVEQYLDRNRLESTDLSYLLKINLNHSELNNKRLLVAHGTSNRKH</sequence>
<keyword evidence="4 12" id="KW-0812">Transmembrane</keyword>
<dbReference type="Pfam" id="PF00930">
    <property type="entry name" value="DPPIV_N"/>
    <property type="match status" value="1"/>
</dbReference>
<dbReference type="GO" id="GO:0008236">
    <property type="term" value="F:serine-type peptidase activity"/>
    <property type="evidence" value="ECO:0007669"/>
    <property type="project" value="UniProtKB-KW"/>
</dbReference>
<dbReference type="Proteomes" id="UP001142055">
    <property type="component" value="Chromosome 3"/>
</dbReference>
<comment type="subcellular location">
    <subcellularLocation>
        <location evidence="11">Endomembrane system</location>
        <topology evidence="11">Single-pass membrane protein</topology>
    </subcellularLocation>
    <subcellularLocation>
        <location evidence="1">Membrane</location>
        <topology evidence="1">Single-pass type II membrane protein</topology>
    </subcellularLocation>
</comment>
<dbReference type="PANTHER" id="PTHR11731:SF200">
    <property type="entry name" value="DIPEPTIDYL PEPTIDASE 10, ISOFORM B"/>
    <property type="match status" value="1"/>
</dbReference>
<feature type="transmembrane region" description="Helical" evidence="12">
    <location>
        <begin position="21"/>
        <end position="38"/>
    </location>
</feature>
<evidence type="ECO:0000259" key="13">
    <source>
        <dbReference type="Pfam" id="PF00326"/>
    </source>
</evidence>
<dbReference type="Gene3D" id="2.140.10.30">
    <property type="entry name" value="Dipeptidylpeptidase IV, N-terminal domain"/>
    <property type="match status" value="1"/>
</dbReference>
<evidence type="ECO:0000256" key="11">
    <source>
        <dbReference type="ARBA" id="ARBA00037847"/>
    </source>
</evidence>
<comment type="caution">
    <text evidence="15">The sequence shown here is derived from an EMBL/GenBank/DDBJ whole genome shotgun (WGS) entry which is preliminary data.</text>
</comment>